<evidence type="ECO:0000313" key="8">
    <source>
        <dbReference type="Proteomes" id="UP000014975"/>
    </source>
</evidence>
<dbReference type="HAMAP" id="MF_01151">
    <property type="entry name" value="GrpE"/>
    <property type="match status" value="1"/>
</dbReference>
<dbReference type="GO" id="GO:0051087">
    <property type="term" value="F:protein-folding chaperone binding"/>
    <property type="evidence" value="ECO:0007669"/>
    <property type="project" value="InterPro"/>
</dbReference>
<dbReference type="GO" id="GO:0042803">
    <property type="term" value="F:protein homodimerization activity"/>
    <property type="evidence" value="ECO:0007669"/>
    <property type="project" value="InterPro"/>
</dbReference>
<dbReference type="PANTHER" id="PTHR21237:SF23">
    <property type="entry name" value="GRPE PROTEIN HOMOLOG, MITOCHONDRIAL"/>
    <property type="match status" value="1"/>
</dbReference>
<proteinExistence type="inferred from homology"/>
<dbReference type="GO" id="GO:0005829">
    <property type="term" value="C:cytosol"/>
    <property type="evidence" value="ECO:0007669"/>
    <property type="project" value="TreeGrafter"/>
</dbReference>
<dbReference type="PROSITE" id="PS01071">
    <property type="entry name" value="GRPE"/>
    <property type="match status" value="1"/>
</dbReference>
<feature type="region of interest" description="Disordered" evidence="6">
    <location>
        <begin position="1"/>
        <end position="37"/>
    </location>
</feature>
<keyword evidence="3 4" id="KW-0346">Stress response</keyword>
<dbReference type="GO" id="GO:0006457">
    <property type="term" value="P:protein folding"/>
    <property type="evidence" value="ECO:0007669"/>
    <property type="project" value="InterPro"/>
</dbReference>
<dbReference type="Pfam" id="PF01025">
    <property type="entry name" value="GrpE"/>
    <property type="match status" value="1"/>
</dbReference>
<evidence type="ECO:0000256" key="5">
    <source>
        <dbReference type="RuleBase" id="RU004478"/>
    </source>
</evidence>
<dbReference type="GO" id="GO:0000774">
    <property type="term" value="F:adenyl-nucleotide exchange factor activity"/>
    <property type="evidence" value="ECO:0007669"/>
    <property type="project" value="InterPro"/>
</dbReference>
<comment type="similarity">
    <text evidence="1 3 5">Belongs to the GrpE family.</text>
</comment>
<dbReference type="Gene3D" id="2.30.22.10">
    <property type="entry name" value="Head domain of nucleotide exchange factor GrpE"/>
    <property type="match status" value="1"/>
</dbReference>
<dbReference type="eggNOG" id="COG0576">
    <property type="taxonomic scope" value="Bacteria"/>
</dbReference>
<gene>
    <name evidence="3" type="primary">grpE</name>
    <name evidence="7" type="ORF">dsat_2631</name>
</gene>
<dbReference type="SUPFAM" id="SSF51064">
    <property type="entry name" value="Head domain of nucleotide exchange factor GrpE"/>
    <property type="match status" value="1"/>
</dbReference>
<protein>
    <recommendedName>
        <fullName evidence="3 4">Protein GrpE</fullName>
    </recommendedName>
    <alternativeName>
        <fullName evidence="3">HSP-70 cofactor</fullName>
    </alternativeName>
</protein>
<dbReference type="SUPFAM" id="SSF58014">
    <property type="entry name" value="Coiled-coil domain of nucleotide exchange factor GrpE"/>
    <property type="match status" value="1"/>
</dbReference>
<accession>S7UL55</accession>
<keyword evidence="2 3" id="KW-0143">Chaperone</keyword>
<dbReference type="InterPro" id="IPR009012">
    <property type="entry name" value="GrpE_head"/>
</dbReference>
<dbReference type="PRINTS" id="PR00773">
    <property type="entry name" value="GRPEPROTEIN"/>
</dbReference>
<evidence type="ECO:0000256" key="3">
    <source>
        <dbReference type="HAMAP-Rule" id="MF_01151"/>
    </source>
</evidence>
<evidence type="ECO:0000256" key="4">
    <source>
        <dbReference type="RuleBase" id="RU000639"/>
    </source>
</evidence>
<dbReference type="InterPro" id="IPR013805">
    <property type="entry name" value="GrpE_CC"/>
</dbReference>
<dbReference type="InterPro" id="IPR000740">
    <property type="entry name" value="GrpE"/>
</dbReference>
<evidence type="ECO:0000256" key="2">
    <source>
        <dbReference type="ARBA" id="ARBA00023186"/>
    </source>
</evidence>
<organism evidence="7 8">
    <name type="scientific">Alkalidesulfovibrio alkalitolerans DSM 16529</name>
    <dbReference type="NCBI Taxonomy" id="1121439"/>
    <lineage>
        <taxon>Bacteria</taxon>
        <taxon>Pseudomonadati</taxon>
        <taxon>Thermodesulfobacteriota</taxon>
        <taxon>Desulfovibrionia</taxon>
        <taxon>Desulfovibrionales</taxon>
        <taxon>Desulfovibrionaceae</taxon>
        <taxon>Alkalidesulfovibrio</taxon>
    </lineage>
</organism>
<evidence type="ECO:0000256" key="1">
    <source>
        <dbReference type="ARBA" id="ARBA00009054"/>
    </source>
</evidence>
<evidence type="ECO:0000313" key="7">
    <source>
        <dbReference type="EMBL" id="EPR34589.1"/>
    </source>
</evidence>
<dbReference type="AlphaFoldDB" id="S7UL55"/>
<comment type="subcellular location">
    <subcellularLocation>
        <location evidence="3">Cytoplasm</location>
    </subcellularLocation>
</comment>
<dbReference type="Proteomes" id="UP000014975">
    <property type="component" value="Unassembled WGS sequence"/>
</dbReference>
<sequence length="173" mass="19126">MSEKETSLPGDENTAENQAGTETPAEPSLEEQLRQAHEERLRALAELENAKRRLEREKEDFRKFAIEAVLADLLPVLDNLDLALTHGRDIEACSGLVTGVDMTVKMFLETLARHGLEQVGKTGDDFDPAWAEAVGIAEHNAEGPDRVVQILQKGYRLKGRIIRPAKVMIAKGS</sequence>
<dbReference type="PATRIC" id="fig|1121439.3.peg.1032"/>
<comment type="caution">
    <text evidence="7">The sequence shown here is derived from an EMBL/GenBank/DDBJ whole genome shotgun (WGS) entry which is preliminary data.</text>
</comment>
<dbReference type="Gene3D" id="3.90.20.20">
    <property type="match status" value="1"/>
</dbReference>
<dbReference type="GO" id="GO:0051082">
    <property type="term" value="F:unfolded protein binding"/>
    <property type="evidence" value="ECO:0007669"/>
    <property type="project" value="TreeGrafter"/>
</dbReference>
<keyword evidence="8" id="KW-1185">Reference proteome</keyword>
<dbReference type="RefSeq" id="WP_020886516.1">
    <property type="nucleotide sequence ID" value="NZ_ATHI01000007.1"/>
</dbReference>
<dbReference type="EMBL" id="ATHI01000007">
    <property type="protein sequence ID" value="EPR34589.1"/>
    <property type="molecule type" value="Genomic_DNA"/>
</dbReference>
<comment type="function">
    <text evidence="3 4">Participates actively in the response to hyperosmotic and heat shock by preventing the aggregation of stress-denatured proteins, in association with DnaK and GrpE. It is the nucleotide exchange factor for DnaK and may function as a thermosensor. Unfolded proteins bind initially to DnaJ; upon interaction with the DnaJ-bound protein, DnaK hydrolyzes its bound ATP, resulting in the formation of a stable complex. GrpE releases ADP from DnaK; ATP binding to DnaK triggers the release of the substrate protein, thus completing the reaction cycle. Several rounds of ATP-dependent interactions between DnaJ, DnaK and GrpE are required for fully efficient folding.</text>
</comment>
<evidence type="ECO:0000256" key="6">
    <source>
        <dbReference type="SAM" id="MobiDB-lite"/>
    </source>
</evidence>
<reference evidence="7 8" key="1">
    <citation type="journal article" date="2013" name="Genome Announc.">
        <title>Draft genome sequences for three mercury-methylating, sulfate-reducing bacteria.</title>
        <authorList>
            <person name="Brown S.D."/>
            <person name="Hurt R.A.Jr."/>
            <person name="Gilmour C.C."/>
            <person name="Elias D.A."/>
        </authorList>
    </citation>
    <scope>NUCLEOTIDE SEQUENCE [LARGE SCALE GENOMIC DNA]</scope>
    <source>
        <strain evidence="7 8">DSM 16529</strain>
    </source>
</reference>
<dbReference type="CDD" id="cd00446">
    <property type="entry name" value="GrpE"/>
    <property type="match status" value="1"/>
</dbReference>
<keyword evidence="3" id="KW-0963">Cytoplasm</keyword>
<dbReference type="STRING" id="1121439.dsat_2631"/>
<comment type="subunit">
    <text evidence="3">Homodimer.</text>
</comment>
<dbReference type="OrthoDB" id="9789811at2"/>
<dbReference type="PANTHER" id="PTHR21237">
    <property type="entry name" value="GRPE PROTEIN"/>
    <property type="match status" value="1"/>
</dbReference>
<name>S7UL55_9BACT</name>